<feature type="region of interest" description="Disordered" evidence="1">
    <location>
        <begin position="11"/>
        <end position="37"/>
    </location>
</feature>
<dbReference type="AlphaFoldDB" id="A0A3P6SA47"/>
<dbReference type="PANTHER" id="PTHR21523:SF38">
    <property type="entry name" value="MLT-TEN (MLT-10) RELATED"/>
    <property type="match status" value="1"/>
</dbReference>
<dbReference type="OrthoDB" id="5866216at2759"/>
<accession>A0A3P6SA47</accession>
<sequence length="208" mass="22930">MNEDQLKLIYDSKVRTRRQASGPPVGDPPIPGESEQELEERGVRINGILFQTLEPYAFEPEIGTGAALEVVTLSPHAFIPEILFPRAFRQETLTPRAFIGAVLSPNALIARILSPTALRLEILSPRALHAWVLSPHILGGPHSHEEAFHQVAEFGSHSPHYHGDSSHEREEGSHHSHELDNELSLESYPGLSSITGHIRHRHGGQGDA</sequence>
<feature type="compositionally biased region" description="Basic and acidic residues" evidence="1">
    <location>
        <begin position="161"/>
        <end position="180"/>
    </location>
</feature>
<organism evidence="2 3">
    <name type="scientific">Cylicostephanus goldi</name>
    <name type="common">Nematode worm</name>
    <dbReference type="NCBI Taxonomy" id="71465"/>
    <lineage>
        <taxon>Eukaryota</taxon>
        <taxon>Metazoa</taxon>
        <taxon>Ecdysozoa</taxon>
        <taxon>Nematoda</taxon>
        <taxon>Chromadorea</taxon>
        <taxon>Rhabditida</taxon>
        <taxon>Rhabditina</taxon>
        <taxon>Rhabditomorpha</taxon>
        <taxon>Strongyloidea</taxon>
        <taxon>Strongylidae</taxon>
        <taxon>Cylicostephanus</taxon>
    </lineage>
</organism>
<feature type="region of interest" description="Disordered" evidence="1">
    <location>
        <begin position="155"/>
        <end position="182"/>
    </location>
</feature>
<dbReference type="EMBL" id="UYRV01004324">
    <property type="protein sequence ID" value="VDK51381.1"/>
    <property type="molecule type" value="Genomic_DNA"/>
</dbReference>
<evidence type="ECO:0000313" key="3">
    <source>
        <dbReference type="Proteomes" id="UP000271889"/>
    </source>
</evidence>
<protein>
    <submittedName>
        <fullName evidence="2">Uncharacterized protein</fullName>
    </submittedName>
</protein>
<evidence type="ECO:0000256" key="1">
    <source>
        <dbReference type="SAM" id="MobiDB-lite"/>
    </source>
</evidence>
<gene>
    <name evidence="2" type="ORF">CGOC_LOCUS2038</name>
</gene>
<dbReference type="PANTHER" id="PTHR21523">
    <property type="match status" value="1"/>
</dbReference>
<proteinExistence type="predicted"/>
<evidence type="ECO:0000313" key="2">
    <source>
        <dbReference type="EMBL" id="VDK51381.1"/>
    </source>
</evidence>
<feature type="non-terminal residue" evidence="2">
    <location>
        <position position="208"/>
    </location>
</feature>
<keyword evidence="3" id="KW-1185">Reference proteome</keyword>
<name>A0A3P6SA47_CYLGO</name>
<reference evidence="2 3" key="1">
    <citation type="submission" date="2018-11" db="EMBL/GenBank/DDBJ databases">
        <authorList>
            <consortium name="Pathogen Informatics"/>
        </authorList>
    </citation>
    <scope>NUCLEOTIDE SEQUENCE [LARGE SCALE GENOMIC DNA]</scope>
</reference>
<dbReference type="Proteomes" id="UP000271889">
    <property type="component" value="Unassembled WGS sequence"/>
</dbReference>